<organism evidence="4 5">
    <name type="scientific">Dehalobacter restrictus</name>
    <dbReference type="NCBI Taxonomy" id="55583"/>
    <lineage>
        <taxon>Bacteria</taxon>
        <taxon>Bacillati</taxon>
        <taxon>Bacillota</taxon>
        <taxon>Clostridia</taxon>
        <taxon>Eubacteriales</taxon>
        <taxon>Desulfitobacteriaceae</taxon>
        <taxon>Dehalobacter</taxon>
    </lineage>
</organism>
<evidence type="ECO:0000259" key="3">
    <source>
        <dbReference type="Pfam" id="PF08338"/>
    </source>
</evidence>
<feature type="domain" description="NAD-dependent epimerase/dehydratase" evidence="2">
    <location>
        <begin position="3"/>
        <end position="219"/>
    </location>
</feature>
<dbReference type="CDD" id="cd05242">
    <property type="entry name" value="SDR_a8"/>
    <property type="match status" value="1"/>
</dbReference>
<dbReference type="Gene3D" id="3.40.50.720">
    <property type="entry name" value="NAD(P)-binding Rossmann-like Domain"/>
    <property type="match status" value="1"/>
</dbReference>
<evidence type="ECO:0000313" key="4">
    <source>
        <dbReference type="EMBL" id="QHA01665.1"/>
    </source>
</evidence>
<dbReference type="Pfam" id="PF01370">
    <property type="entry name" value="Epimerase"/>
    <property type="match status" value="1"/>
</dbReference>
<dbReference type="Proteomes" id="UP000430508">
    <property type="component" value="Chromosome"/>
</dbReference>
<evidence type="ECO:0000259" key="2">
    <source>
        <dbReference type="Pfam" id="PF01370"/>
    </source>
</evidence>
<dbReference type="Pfam" id="PF08338">
    <property type="entry name" value="DUF1731"/>
    <property type="match status" value="1"/>
</dbReference>
<proteinExistence type="inferred from homology"/>
<dbReference type="InterPro" id="IPR010099">
    <property type="entry name" value="SDR39U1"/>
</dbReference>
<dbReference type="PANTHER" id="PTHR11092">
    <property type="entry name" value="SUGAR NUCLEOTIDE EPIMERASE RELATED"/>
    <property type="match status" value="1"/>
</dbReference>
<dbReference type="SUPFAM" id="SSF51735">
    <property type="entry name" value="NAD(P)-binding Rossmann-fold domains"/>
    <property type="match status" value="1"/>
</dbReference>
<dbReference type="InterPro" id="IPR036291">
    <property type="entry name" value="NAD(P)-bd_dom_sf"/>
</dbReference>
<reference evidence="4 5" key="1">
    <citation type="submission" date="2019-12" db="EMBL/GenBank/DDBJ databases">
        <title>Sequence classification of anaerobic respiratory reductive dehalogenases: First we see many, then we see few.</title>
        <authorList>
            <person name="Molenda O."/>
            <person name="Puentes Jacome L.A."/>
            <person name="Cao X."/>
            <person name="Nesbo C.L."/>
            <person name="Tang S."/>
            <person name="Morson N."/>
            <person name="Patron J."/>
            <person name="Lomheim L."/>
            <person name="Wishart D.S."/>
            <person name="Edwards E.A."/>
        </authorList>
    </citation>
    <scope>NUCLEOTIDE SEQUENCE [LARGE SCALE GENOMIC DNA]</scope>
    <source>
        <strain evidence="4 5">12DCA</strain>
    </source>
</reference>
<comment type="similarity">
    <text evidence="1">Belongs to the NAD(P)-dependent epimerase/dehydratase family. SDR39U1 subfamily.</text>
</comment>
<feature type="domain" description="DUF1731" evidence="3">
    <location>
        <begin position="254"/>
        <end position="300"/>
    </location>
</feature>
<dbReference type="InterPro" id="IPR013549">
    <property type="entry name" value="DUF1731"/>
</dbReference>
<dbReference type="AlphaFoldDB" id="A0A857DMT1"/>
<protein>
    <submittedName>
        <fullName evidence="4">TIGR01777 family protein</fullName>
    </submittedName>
</protein>
<dbReference type="RefSeq" id="WP_158208623.1">
    <property type="nucleotide sequence ID" value="NZ_CP046996.1"/>
</dbReference>
<dbReference type="PANTHER" id="PTHR11092:SF0">
    <property type="entry name" value="EPIMERASE FAMILY PROTEIN SDR39U1"/>
    <property type="match status" value="1"/>
</dbReference>
<dbReference type="EMBL" id="CP046996">
    <property type="protein sequence ID" value="QHA01665.1"/>
    <property type="molecule type" value="Genomic_DNA"/>
</dbReference>
<accession>A0A857DMT1</accession>
<evidence type="ECO:0000256" key="1">
    <source>
        <dbReference type="ARBA" id="ARBA00009353"/>
    </source>
</evidence>
<evidence type="ECO:0000313" key="5">
    <source>
        <dbReference type="Proteomes" id="UP000430508"/>
    </source>
</evidence>
<dbReference type="InterPro" id="IPR001509">
    <property type="entry name" value="Epimerase_deHydtase"/>
</dbReference>
<sequence>MNVLIIGGTGFLGRNLTKELMSSGYKVSVITRNRQFTADKVESNVDLIEWDNISPLSSIYDFKEFDVVINFAGESIGNRRWSNLVKQEILNSRINTTRSIVNAINDGTMNPKVLINASAVGYYGPRQDDKIAESEGPGQDFLAEVCKKWEDEAYKVQNEFTRVVTIRIGVVLGSQGALTRMVIPFKYYIGGPLGKGNQWLPWIHIQDLIRMFRFIIEHDEVTGPVNGTAPEPVRMKGFSKILGEVLKRPSWFPVPEFVLKIALGQMSEMLLHGQRAIPQKISDIGFEFKFPDLKSALEDALGNRNVV</sequence>
<dbReference type="NCBIfam" id="TIGR01777">
    <property type="entry name" value="yfcH"/>
    <property type="match status" value="1"/>
</dbReference>
<name>A0A857DMT1_9FIRM</name>
<gene>
    <name evidence="4" type="ORF">GQ588_13950</name>
</gene>